<dbReference type="EMBL" id="AVOT02025197">
    <property type="protein sequence ID" value="MBW0516342.1"/>
    <property type="molecule type" value="Genomic_DNA"/>
</dbReference>
<dbReference type="AlphaFoldDB" id="A0A9Q3HU36"/>
<evidence type="ECO:0000313" key="2">
    <source>
        <dbReference type="Proteomes" id="UP000765509"/>
    </source>
</evidence>
<accession>A0A9Q3HU36</accession>
<name>A0A9Q3HU36_9BASI</name>
<evidence type="ECO:0000313" key="1">
    <source>
        <dbReference type="EMBL" id="MBW0516342.1"/>
    </source>
</evidence>
<keyword evidence="2" id="KW-1185">Reference proteome</keyword>
<protein>
    <submittedName>
        <fullName evidence="1">Uncharacterized protein</fullName>
    </submittedName>
</protein>
<organism evidence="1 2">
    <name type="scientific">Austropuccinia psidii MF-1</name>
    <dbReference type="NCBI Taxonomy" id="1389203"/>
    <lineage>
        <taxon>Eukaryota</taxon>
        <taxon>Fungi</taxon>
        <taxon>Dikarya</taxon>
        <taxon>Basidiomycota</taxon>
        <taxon>Pucciniomycotina</taxon>
        <taxon>Pucciniomycetes</taxon>
        <taxon>Pucciniales</taxon>
        <taxon>Sphaerophragmiaceae</taxon>
        <taxon>Austropuccinia</taxon>
    </lineage>
</organism>
<proteinExistence type="predicted"/>
<comment type="caution">
    <text evidence="1">The sequence shown here is derived from an EMBL/GenBank/DDBJ whole genome shotgun (WGS) entry which is preliminary data.</text>
</comment>
<sequence length="142" mass="15575">MYSGMPPYSCPGCLVLSRILMCHTQILMPAQDPDALHPKPCAVNPYTGSGLGLVQDPDVSHANPHACPESRCITPKTLCCKSLHRGSFLTMPTTPYTIPGSQSFTRKILTRVQAPNNSNNCLRQGSVTTRKIDPPPWVLRKF</sequence>
<dbReference type="Proteomes" id="UP000765509">
    <property type="component" value="Unassembled WGS sequence"/>
</dbReference>
<reference evidence="1" key="1">
    <citation type="submission" date="2021-03" db="EMBL/GenBank/DDBJ databases">
        <title>Draft genome sequence of rust myrtle Austropuccinia psidii MF-1, a brazilian biotype.</title>
        <authorList>
            <person name="Quecine M.C."/>
            <person name="Pachon D.M.R."/>
            <person name="Bonatelli M.L."/>
            <person name="Correr F.H."/>
            <person name="Franceschini L.M."/>
            <person name="Leite T.F."/>
            <person name="Margarido G.R.A."/>
            <person name="Almeida C.A."/>
            <person name="Ferrarezi J.A."/>
            <person name="Labate C.A."/>
        </authorList>
    </citation>
    <scope>NUCLEOTIDE SEQUENCE</scope>
    <source>
        <strain evidence="1">MF-1</strain>
    </source>
</reference>
<gene>
    <name evidence="1" type="ORF">O181_056057</name>
</gene>